<protein>
    <submittedName>
        <fullName evidence="2">Uncharacterized protein</fullName>
    </submittedName>
</protein>
<keyword evidence="1" id="KW-0812">Transmembrane</keyword>
<accession>A0A852ZW33</accession>
<dbReference type="EMBL" id="JACBZH010000001">
    <property type="protein sequence ID" value="NYH92906.1"/>
    <property type="molecule type" value="Genomic_DNA"/>
</dbReference>
<organism evidence="2 3">
    <name type="scientific">Actinopolymorpha rutila</name>
    <dbReference type="NCBI Taxonomy" id="446787"/>
    <lineage>
        <taxon>Bacteria</taxon>
        <taxon>Bacillati</taxon>
        <taxon>Actinomycetota</taxon>
        <taxon>Actinomycetes</taxon>
        <taxon>Propionibacteriales</taxon>
        <taxon>Actinopolymorphaceae</taxon>
        <taxon>Actinopolymorpha</taxon>
    </lineage>
</organism>
<sequence>MFAMRSRTRAAIAAYPVAPVIYRRPVLRTLTGLMLGGMTALLIWLLLSPPGADPA</sequence>
<reference evidence="2 3" key="1">
    <citation type="submission" date="2020-07" db="EMBL/GenBank/DDBJ databases">
        <title>Sequencing the genomes of 1000 actinobacteria strains.</title>
        <authorList>
            <person name="Klenk H.-P."/>
        </authorList>
    </citation>
    <scope>NUCLEOTIDE SEQUENCE [LARGE SCALE GENOMIC DNA]</scope>
    <source>
        <strain evidence="2 3">DSM 18448</strain>
    </source>
</reference>
<gene>
    <name evidence="2" type="ORF">F4554_005544</name>
</gene>
<evidence type="ECO:0000256" key="1">
    <source>
        <dbReference type="SAM" id="Phobius"/>
    </source>
</evidence>
<evidence type="ECO:0000313" key="3">
    <source>
        <dbReference type="Proteomes" id="UP000579605"/>
    </source>
</evidence>
<dbReference type="AlphaFoldDB" id="A0A852ZW33"/>
<name>A0A852ZW33_9ACTN</name>
<comment type="caution">
    <text evidence="2">The sequence shown here is derived from an EMBL/GenBank/DDBJ whole genome shotgun (WGS) entry which is preliminary data.</text>
</comment>
<evidence type="ECO:0000313" key="2">
    <source>
        <dbReference type="EMBL" id="NYH92906.1"/>
    </source>
</evidence>
<keyword evidence="1" id="KW-0472">Membrane</keyword>
<feature type="transmembrane region" description="Helical" evidence="1">
    <location>
        <begin position="26"/>
        <end position="47"/>
    </location>
</feature>
<keyword evidence="1" id="KW-1133">Transmembrane helix</keyword>
<proteinExistence type="predicted"/>
<keyword evidence="3" id="KW-1185">Reference proteome</keyword>
<dbReference type="Proteomes" id="UP000579605">
    <property type="component" value="Unassembled WGS sequence"/>
</dbReference>